<dbReference type="Pfam" id="PF18451">
    <property type="entry name" value="CdiA_C"/>
    <property type="match status" value="1"/>
</dbReference>
<protein>
    <recommendedName>
        <fullName evidence="1">tRNA nuclease CdiA C-terminal domain-containing protein</fullName>
    </recommendedName>
</protein>
<organism evidence="2 3">
    <name type="scientific">Gardnerella pickettii JCP8017A</name>
    <dbReference type="NCBI Taxonomy" id="1261062"/>
    <lineage>
        <taxon>Bacteria</taxon>
        <taxon>Bacillati</taxon>
        <taxon>Actinomycetota</taxon>
        <taxon>Actinomycetes</taxon>
        <taxon>Bifidobacteriales</taxon>
        <taxon>Bifidobacteriaceae</taxon>
        <taxon>Gardnerella</taxon>
        <taxon>Gardnerella pickettii</taxon>
    </lineage>
</organism>
<evidence type="ECO:0000259" key="1">
    <source>
        <dbReference type="Pfam" id="PF18451"/>
    </source>
</evidence>
<dbReference type="InterPro" id="IPR040559">
    <property type="entry name" value="CdiA_C"/>
</dbReference>
<dbReference type="EMBL" id="ATJN01000002">
    <property type="protein sequence ID" value="EPI53494.1"/>
    <property type="molecule type" value="Genomic_DNA"/>
</dbReference>
<accession>T2PPL9</accession>
<dbReference type="GO" id="GO:0004549">
    <property type="term" value="F:tRNA-specific ribonuclease activity"/>
    <property type="evidence" value="ECO:0007669"/>
    <property type="project" value="InterPro"/>
</dbReference>
<dbReference type="CDD" id="cd13442">
    <property type="entry name" value="CDI_toxin_Bp1026b-like"/>
    <property type="match status" value="1"/>
</dbReference>
<name>T2PPL9_9BIFI</name>
<proteinExistence type="predicted"/>
<dbReference type="Gene3D" id="3.40.1350.120">
    <property type="match status" value="1"/>
</dbReference>
<dbReference type="InterPro" id="IPR057369">
    <property type="entry name" value="VG15"/>
</dbReference>
<reference evidence="2 3" key="1">
    <citation type="submission" date="2013-06" db="EMBL/GenBank/DDBJ databases">
        <authorList>
            <person name="Weinstock G."/>
            <person name="Sodergren E."/>
            <person name="Lobos E.A."/>
            <person name="Fulton L."/>
            <person name="Fulton R."/>
            <person name="Courtney L."/>
            <person name="Fronick C."/>
            <person name="O'Laughlin M."/>
            <person name="Godfrey J."/>
            <person name="Wilson R.M."/>
            <person name="Miner T."/>
            <person name="Farmer C."/>
            <person name="Delehaunty K."/>
            <person name="Cordes M."/>
            <person name="Minx P."/>
            <person name="Tomlinson C."/>
            <person name="Chen J."/>
            <person name="Wollam A."/>
            <person name="Pepin K.H."/>
            <person name="Bhonagiri V."/>
            <person name="Zhang X."/>
            <person name="Warren W."/>
            <person name="Mitreva M."/>
            <person name="Mardis E.R."/>
            <person name="Wilson R.K."/>
        </authorList>
    </citation>
    <scope>NUCLEOTIDE SEQUENCE [LARGE SCALE GENOMIC DNA]</scope>
    <source>
        <strain evidence="2 3">JCP8017A</strain>
    </source>
</reference>
<dbReference type="HOGENOM" id="CLU_825755_0_0_11"/>
<comment type="caution">
    <text evidence="2">The sequence shown here is derived from an EMBL/GenBank/DDBJ whole genome shotgun (WGS) entry which is preliminary data.</text>
</comment>
<gene>
    <name evidence="2" type="ORF">HMPREF1577_00073</name>
</gene>
<feature type="domain" description="tRNA nuclease CdiA C-terminal" evidence="1">
    <location>
        <begin position="244"/>
        <end position="322"/>
    </location>
</feature>
<evidence type="ECO:0000313" key="3">
    <source>
        <dbReference type="Proteomes" id="UP000015779"/>
    </source>
</evidence>
<evidence type="ECO:0000313" key="2">
    <source>
        <dbReference type="EMBL" id="EPI53494.1"/>
    </source>
</evidence>
<dbReference type="AlphaFoldDB" id="T2PPL9"/>
<dbReference type="Proteomes" id="UP000015779">
    <property type="component" value="Unassembled WGS sequence"/>
</dbReference>
<dbReference type="InterPro" id="IPR033806">
    <property type="entry name" value="CDI_toxin_Bp1026b-like"/>
</dbReference>
<dbReference type="Pfam" id="PF25310">
    <property type="entry name" value="VG15"/>
    <property type="match status" value="1"/>
</dbReference>
<sequence>MAAAKWYEEVRADALPDVDDDFEASLAQTYSKKAIVEEIHDHILSNRGKFDEAIVDAMDRWVKIPGRATIAENCKRDPKKPHYALVPQGKTCAFCTMLAGRGFVYKSEKTAHKMHTHCDCVACPEWDANPNKIRGYNPDALSDEWDKAKKIVWEKNKAEARKNGKDASEVFEPGMKEILAQLRKTPGLCSDSCKPVNNAKSSKGSINIPDGARVNSKEKRAMQWIAQSGHNVTANPVKNIQNQKNPDFTIDKETWELKTISGNGKNTIDNALKHASKQSANVILDITDSNMPRDLINTIVQKRLSREDTKLNCVCIIENGKINYYKRAGHSPKPTP</sequence>
<dbReference type="PATRIC" id="fig|1261062.4.peg.66"/>